<dbReference type="Proteomes" id="UP001202402">
    <property type="component" value="Unassembled WGS sequence"/>
</dbReference>
<dbReference type="PANTHER" id="PTHR30376:SF3">
    <property type="entry name" value="RNA POLYMERASE SIGMA FACTOR RPOH"/>
    <property type="match status" value="1"/>
</dbReference>
<accession>A0ABS9R8S9</accession>
<dbReference type="PRINTS" id="PR00046">
    <property type="entry name" value="SIGMA70FCT"/>
</dbReference>
<gene>
    <name evidence="9" type="primary">sigK</name>
    <name evidence="9" type="ORF">LQE99_12945</name>
</gene>
<dbReference type="NCBIfam" id="TIGR02937">
    <property type="entry name" value="sigma70-ECF"/>
    <property type="match status" value="1"/>
</dbReference>
<comment type="caution">
    <text evidence="9">The sequence shown here is derived from an EMBL/GenBank/DDBJ whole genome shotgun (WGS) entry which is preliminary data.</text>
</comment>
<keyword evidence="5 7" id="KW-0238">DNA-binding</keyword>
<protein>
    <recommendedName>
        <fullName evidence="7">RNA polymerase sigma factor</fullName>
    </recommendedName>
</protein>
<dbReference type="PROSITE" id="PS00716">
    <property type="entry name" value="SIGMA70_2"/>
    <property type="match status" value="1"/>
</dbReference>
<dbReference type="Gene3D" id="1.10.10.10">
    <property type="entry name" value="Winged helix-like DNA-binding domain superfamily/Winged helix DNA-binding domain"/>
    <property type="match status" value="1"/>
</dbReference>
<evidence type="ECO:0000313" key="10">
    <source>
        <dbReference type="Proteomes" id="UP001202402"/>
    </source>
</evidence>
<comment type="function">
    <text evidence="7">Sigma factors are initiation factors that promote the attachment of RNA polymerase to specific initiation sites and are then released.</text>
</comment>
<evidence type="ECO:0000259" key="8">
    <source>
        <dbReference type="PROSITE" id="PS50943"/>
    </source>
</evidence>
<dbReference type="InterPro" id="IPR013324">
    <property type="entry name" value="RNA_pol_sigma_r3/r4-like"/>
</dbReference>
<dbReference type="Pfam" id="PF04545">
    <property type="entry name" value="Sigma70_r4"/>
    <property type="match status" value="1"/>
</dbReference>
<reference evidence="9 10" key="1">
    <citation type="submission" date="2022-02" db="EMBL/GenBank/DDBJ databases">
        <title>Genome of Erysipelotrichaceae sp. nov. NSJ-176 isolated from human feces.</title>
        <authorList>
            <person name="Abdugheni R."/>
        </authorList>
    </citation>
    <scope>NUCLEOTIDE SEQUENCE [LARGE SCALE GENOMIC DNA]</scope>
    <source>
        <strain evidence="9 10">NSJ-176</strain>
    </source>
</reference>
<dbReference type="InterPro" id="IPR050813">
    <property type="entry name" value="Sigma-70_Factor"/>
</dbReference>
<dbReference type="InterPro" id="IPR036388">
    <property type="entry name" value="WH-like_DNA-bd_sf"/>
</dbReference>
<keyword evidence="4 7" id="KW-0731">Sigma factor</keyword>
<evidence type="ECO:0000256" key="4">
    <source>
        <dbReference type="ARBA" id="ARBA00023082"/>
    </source>
</evidence>
<keyword evidence="3 7" id="KW-0805">Transcription regulation</keyword>
<dbReference type="InterPro" id="IPR014284">
    <property type="entry name" value="RNA_pol_sigma-70_dom"/>
</dbReference>
<name>A0ABS9R8S9_9FIRM</name>
<dbReference type="InterPro" id="IPR000943">
    <property type="entry name" value="RNA_pol_sigma70"/>
</dbReference>
<evidence type="ECO:0000256" key="5">
    <source>
        <dbReference type="ARBA" id="ARBA00023125"/>
    </source>
</evidence>
<dbReference type="EMBL" id="JAKVPQ010000010">
    <property type="protein sequence ID" value="MCH4286029.1"/>
    <property type="molecule type" value="Genomic_DNA"/>
</dbReference>
<dbReference type="CDD" id="cd06171">
    <property type="entry name" value="Sigma70_r4"/>
    <property type="match status" value="1"/>
</dbReference>
<dbReference type="SUPFAM" id="SSF88659">
    <property type="entry name" value="Sigma3 and sigma4 domains of RNA polymerase sigma factors"/>
    <property type="match status" value="1"/>
</dbReference>
<dbReference type="SUPFAM" id="SSF88946">
    <property type="entry name" value="Sigma2 domain of RNA polymerase sigma factors"/>
    <property type="match status" value="1"/>
</dbReference>
<evidence type="ECO:0000256" key="7">
    <source>
        <dbReference type="RuleBase" id="RU362124"/>
    </source>
</evidence>
<evidence type="ECO:0000256" key="1">
    <source>
        <dbReference type="ARBA" id="ARBA00007788"/>
    </source>
</evidence>
<dbReference type="InterPro" id="IPR007630">
    <property type="entry name" value="RNA_pol_sigma70_r4"/>
</dbReference>
<dbReference type="PIRSF" id="PIRSF000770">
    <property type="entry name" value="RNA_pol_sigma-SigE/K"/>
    <property type="match status" value="1"/>
</dbReference>
<dbReference type="PROSITE" id="PS50943">
    <property type="entry name" value="HTH_CROC1"/>
    <property type="match status" value="1"/>
</dbReference>
<dbReference type="InterPro" id="IPR001387">
    <property type="entry name" value="Cro/C1-type_HTH"/>
</dbReference>
<evidence type="ECO:0000256" key="3">
    <source>
        <dbReference type="ARBA" id="ARBA00023015"/>
    </source>
</evidence>
<feature type="domain" description="HTH cro/C1-type" evidence="8">
    <location>
        <begin position="194"/>
        <end position="214"/>
    </location>
</feature>
<evidence type="ECO:0000256" key="6">
    <source>
        <dbReference type="ARBA" id="ARBA00023163"/>
    </source>
</evidence>
<comment type="similarity">
    <text evidence="1 7">Belongs to the sigma-70 factor family.</text>
</comment>
<evidence type="ECO:0000256" key="2">
    <source>
        <dbReference type="ARBA" id="ARBA00022969"/>
    </source>
</evidence>
<keyword evidence="10" id="KW-1185">Reference proteome</keyword>
<proteinExistence type="inferred from homology"/>
<keyword evidence="6 7" id="KW-0804">Transcription</keyword>
<evidence type="ECO:0000313" key="9">
    <source>
        <dbReference type="EMBL" id="MCH4286029.1"/>
    </source>
</evidence>
<sequence length="236" mass="27439">MLTTLFELLSNALCYVGYIRNNSFLQPLDKEEEANCIALLKDHDEEARNKLIEHNLRLVAHIVKKYDIRKEQKEDLISIGTIGLIKAIDSFKPEKGHKLTTYASKCIENEILMYLRSSKNYFQNVSLNEAIATDKDGSEITLIDAISAPEDNIIDDMMLEDNVSKLKRFIHVLDARELEIITKRFGLYGQKEQTQREIAKTMNISRSYVSRIEKRAFMKIYREFQKDEKKKKATEP</sequence>
<dbReference type="Pfam" id="PF04542">
    <property type="entry name" value="Sigma70_r2"/>
    <property type="match status" value="1"/>
</dbReference>
<dbReference type="RefSeq" id="WP_117517282.1">
    <property type="nucleotide sequence ID" value="NZ_JAKVPQ010000010.1"/>
</dbReference>
<dbReference type="InterPro" id="IPR007627">
    <property type="entry name" value="RNA_pol_sigma70_r2"/>
</dbReference>
<dbReference type="Gene3D" id="1.20.120.1810">
    <property type="match status" value="1"/>
</dbReference>
<dbReference type="PROSITE" id="PS00715">
    <property type="entry name" value="SIGMA70_1"/>
    <property type="match status" value="1"/>
</dbReference>
<dbReference type="InterPro" id="IPR013325">
    <property type="entry name" value="RNA_pol_sigma_r2"/>
</dbReference>
<organism evidence="9 10">
    <name type="scientific">Amedibacillus hominis</name>
    <dbReference type="NCBI Taxonomy" id="2897776"/>
    <lineage>
        <taxon>Bacteria</taxon>
        <taxon>Bacillati</taxon>
        <taxon>Bacillota</taxon>
        <taxon>Erysipelotrichia</taxon>
        <taxon>Erysipelotrichales</taxon>
        <taxon>Erysipelotrichaceae</taxon>
        <taxon>Amedibacillus</taxon>
    </lineage>
</organism>
<keyword evidence="2" id="KW-0749">Sporulation</keyword>
<dbReference type="NCBIfam" id="NF004471">
    <property type="entry name" value="PRK05803.1"/>
    <property type="match status" value="1"/>
</dbReference>
<dbReference type="PANTHER" id="PTHR30376">
    <property type="entry name" value="SIGMA FACTOR RPOH HEAT SHOCK RELATED"/>
    <property type="match status" value="1"/>
</dbReference>